<dbReference type="Proteomes" id="UP000199045">
    <property type="component" value="Unassembled WGS sequence"/>
</dbReference>
<sequence length="37" mass="4219">MCNENEQNEHNMGDPPEDHMRPGVSPRATNTRLLTEP</sequence>
<feature type="compositionally biased region" description="Polar residues" evidence="1">
    <location>
        <begin position="27"/>
        <end position="37"/>
    </location>
</feature>
<name>A0A1G7HGP3_CHIFI</name>
<dbReference type="AlphaFoldDB" id="A0A1G7HGP3"/>
<feature type="non-terminal residue" evidence="2">
    <location>
        <position position="37"/>
    </location>
</feature>
<evidence type="ECO:0000256" key="1">
    <source>
        <dbReference type="SAM" id="MobiDB-lite"/>
    </source>
</evidence>
<protein>
    <submittedName>
        <fullName evidence="2">Uncharacterized protein</fullName>
    </submittedName>
</protein>
<organism evidence="2 3">
    <name type="scientific">Chitinophaga filiformis</name>
    <name type="common">Myxococcus filiformis</name>
    <name type="synonym">Flexibacter filiformis</name>
    <dbReference type="NCBI Taxonomy" id="104663"/>
    <lineage>
        <taxon>Bacteria</taxon>
        <taxon>Pseudomonadati</taxon>
        <taxon>Bacteroidota</taxon>
        <taxon>Chitinophagia</taxon>
        <taxon>Chitinophagales</taxon>
        <taxon>Chitinophagaceae</taxon>
        <taxon>Chitinophaga</taxon>
    </lineage>
</organism>
<dbReference type="EMBL" id="FNBN01000001">
    <property type="protein sequence ID" value="SDE99642.1"/>
    <property type="molecule type" value="Genomic_DNA"/>
</dbReference>
<evidence type="ECO:0000313" key="2">
    <source>
        <dbReference type="EMBL" id="SDE99642.1"/>
    </source>
</evidence>
<accession>A0A1G7HGP3</accession>
<proteinExistence type="predicted"/>
<reference evidence="2 3" key="1">
    <citation type="submission" date="2016-10" db="EMBL/GenBank/DDBJ databases">
        <authorList>
            <person name="de Groot N.N."/>
        </authorList>
    </citation>
    <scope>NUCLEOTIDE SEQUENCE [LARGE SCALE GENOMIC DNA]</scope>
    <source>
        <strain evidence="2 3">DSM 527</strain>
    </source>
</reference>
<feature type="compositionally biased region" description="Basic and acidic residues" evidence="1">
    <location>
        <begin position="7"/>
        <end position="21"/>
    </location>
</feature>
<evidence type="ECO:0000313" key="3">
    <source>
        <dbReference type="Proteomes" id="UP000199045"/>
    </source>
</evidence>
<feature type="region of interest" description="Disordered" evidence="1">
    <location>
        <begin position="1"/>
        <end position="37"/>
    </location>
</feature>
<gene>
    <name evidence="2" type="ORF">SAMN04488121_101464</name>
</gene>